<dbReference type="OrthoDB" id="6433839at2759"/>
<feature type="domain" description="Mos1 transposase HTH" evidence="1">
    <location>
        <begin position="5"/>
        <end position="52"/>
    </location>
</feature>
<dbReference type="Gene3D" id="1.10.10.1450">
    <property type="match status" value="1"/>
</dbReference>
<dbReference type="Proteomes" id="UP000499080">
    <property type="component" value="Unassembled WGS sequence"/>
</dbReference>
<proteinExistence type="predicted"/>
<reference evidence="2 3" key="1">
    <citation type="journal article" date="2019" name="Sci. Rep.">
        <title>Orb-weaving spider Araneus ventricosus genome elucidates the spidroin gene catalogue.</title>
        <authorList>
            <person name="Kono N."/>
            <person name="Nakamura H."/>
            <person name="Ohtoshi R."/>
            <person name="Moran D.A.P."/>
            <person name="Shinohara A."/>
            <person name="Yoshida Y."/>
            <person name="Fujiwara M."/>
            <person name="Mori M."/>
            <person name="Tomita M."/>
            <person name="Arakawa K."/>
        </authorList>
    </citation>
    <scope>NUCLEOTIDE SEQUENCE [LARGE SCALE GENOMIC DNA]</scope>
</reference>
<name>A0A4Y2JX56_ARAVE</name>
<dbReference type="EMBL" id="BGPR01003937">
    <property type="protein sequence ID" value="GBM94119.1"/>
    <property type="molecule type" value="Genomic_DNA"/>
</dbReference>
<gene>
    <name evidence="2" type="ORF">AVEN_237392_1</name>
</gene>
<accession>A0A4Y2JX56</accession>
<dbReference type="InterPro" id="IPR041426">
    <property type="entry name" value="Mos1_HTH"/>
</dbReference>
<comment type="caution">
    <text evidence="2">The sequence shown here is derived from an EMBL/GenBank/DDBJ whole genome shotgun (WGS) entry which is preliminary data.</text>
</comment>
<evidence type="ECO:0000259" key="1">
    <source>
        <dbReference type="Pfam" id="PF17906"/>
    </source>
</evidence>
<evidence type="ECO:0000313" key="2">
    <source>
        <dbReference type="EMBL" id="GBM94119.1"/>
    </source>
</evidence>
<dbReference type="Pfam" id="PF17906">
    <property type="entry name" value="HTH_48"/>
    <property type="match status" value="1"/>
</dbReference>
<organism evidence="2 3">
    <name type="scientific">Araneus ventricosus</name>
    <name type="common">Orbweaver spider</name>
    <name type="synonym">Epeira ventricosa</name>
    <dbReference type="NCBI Taxonomy" id="182803"/>
    <lineage>
        <taxon>Eukaryota</taxon>
        <taxon>Metazoa</taxon>
        <taxon>Ecdysozoa</taxon>
        <taxon>Arthropoda</taxon>
        <taxon>Chelicerata</taxon>
        <taxon>Arachnida</taxon>
        <taxon>Araneae</taxon>
        <taxon>Araneomorphae</taxon>
        <taxon>Entelegynae</taxon>
        <taxon>Araneoidea</taxon>
        <taxon>Araneidae</taxon>
        <taxon>Araneus</taxon>
    </lineage>
</organism>
<dbReference type="AlphaFoldDB" id="A0A4Y2JX56"/>
<sequence>MAEKVQQRICIKFYPKLSDTCAETYAKLKKVYGEDSMSSTRVYELFKRFQHGSENIENEDFKTLTVVKTSKMRVYLCAKVIKSIFVNYPKSAPLAMIRFSPF</sequence>
<keyword evidence="3" id="KW-1185">Reference proteome</keyword>
<evidence type="ECO:0000313" key="3">
    <source>
        <dbReference type="Proteomes" id="UP000499080"/>
    </source>
</evidence>
<protein>
    <recommendedName>
        <fullName evidence="1">Mos1 transposase HTH domain-containing protein</fullName>
    </recommendedName>
</protein>